<gene>
    <name evidence="2" type="ORF">H0A76_03620</name>
</gene>
<dbReference type="InterPro" id="IPR001387">
    <property type="entry name" value="Cro/C1-type_HTH"/>
</dbReference>
<dbReference type="Proteomes" id="UP000568751">
    <property type="component" value="Unassembled WGS sequence"/>
</dbReference>
<feature type="domain" description="HTH cro/C1-type" evidence="1">
    <location>
        <begin position="41"/>
        <end position="95"/>
    </location>
</feature>
<organism evidence="2 3">
    <name type="scientific">Candidatus Thiodubiliella endoseptemdiera</name>
    <dbReference type="NCBI Taxonomy" id="2738886"/>
    <lineage>
        <taxon>Bacteria</taxon>
        <taxon>Pseudomonadati</taxon>
        <taxon>Pseudomonadota</taxon>
        <taxon>Gammaproteobacteria</taxon>
        <taxon>Candidatus Pseudothioglobaceae</taxon>
        <taxon>Candidatus Thiodubiliella</taxon>
    </lineage>
</organism>
<dbReference type="Gene3D" id="1.10.260.40">
    <property type="entry name" value="lambda repressor-like DNA-binding domains"/>
    <property type="match status" value="1"/>
</dbReference>
<dbReference type="PROSITE" id="PS50943">
    <property type="entry name" value="HTH_CROC1"/>
    <property type="match status" value="1"/>
</dbReference>
<dbReference type="RefSeq" id="WP_369178541.1">
    <property type="nucleotide sequence ID" value="NZ_OZ156463.1"/>
</dbReference>
<dbReference type="AlphaFoldDB" id="A0A853F5K7"/>
<dbReference type="SUPFAM" id="SSF47413">
    <property type="entry name" value="lambda repressor-like DNA-binding domains"/>
    <property type="match status" value="1"/>
</dbReference>
<dbReference type="SMART" id="SM00530">
    <property type="entry name" value="HTH_XRE"/>
    <property type="match status" value="1"/>
</dbReference>
<accession>A0A853F5K7</accession>
<dbReference type="CDD" id="cd00093">
    <property type="entry name" value="HTH_XRE"/>
    <property type="match status" value="1"/>
</dbReference>
<evidence type="ECO:0000259" key="1">
    <source>
        <dbReference type="PROSITE" id="PS50943"/>
    </source>
</evidence>
<dbReference type="Pfam" id="PF01381">
    <property type="entry name" value="HTH_3"/>
    <property type="match status" value="1"/>
</dbReference>
<sequence length="136" mass="15192">MTTKYTNQEAIDFFHDIFNPTGDALINTKAYDLMGQYLTQIEQALESQSMTQKELANKIGTSASYISQFFNLNKLINFKTLAKIELALGIDFELKQSITNSMKNKNNIAQARGKFSISNVNLSVSNAKSYANYVAA</sequence>
<evidence type="ECO:0000313" key="3">
    <source>
        <dbReference type="Proteomes" id="UP000568751"/>
    </source>
</evidence>
<protein>
    <submittedName>
        <fullName evidence="2">Helix-turn-helix transcriptional regulator</fullName>
    </submittedName>
</protein>
<evidence type="ECO:0000313" key="2">
    <source>
        <dbReference type="EMBL" id="NYT27055.1"/>
    </source>
</evidence>
<dbReference type="GO" id="GO:0003677">
    <property type="term" value="F:DNA binding"/>
    <property type="evidence" value="ECO:0007669"/>
    <property type="project" value="InterPro"/>
</dbReference>
<name>A0A853F5K7_9GAMM</name>
<reference evidence="2 3" key="1">
    <citation type="submission" date="2020-05" db="EMBL/GenBank/DDBJ databases">
        <title>Horizontal transmission and recombination maintain forever young bacterial symbiont genomes.</title>
        <authorList>
            <person name="Russell S.L."/>
            <person name="Pepper-Tunick E."/>
            <person name="Svedberg J."/>
            <person name="Byrne A."/>
            <person name="Ruelas Castillo J."/>
            <person name="Vollmers C."/>
            <person name="Beinart R.A."/>
            <person name="Corbett-Detig R."/>
        </authorList>
    </citation>
    <scope>NUCLEOTIDE SEQUENCE [LARGE SCALE GENOMIC DNA]</scope>
    <source>
        <strain evidence="2">455</strain>
    </source>
</reference>
<proteinExistence type="predicted"/>
<comment type="caution">
    <text evidence="2">The sequence shown here is derived from an EMBL/GenBank/DDBJ whole genome shotgun (WGS) entry which is preliminary data.</text>
</comment>
<dbReference type="InterPro" id="IPR010982">
    <property type="entry name" value="Lambda_DNA-bd_dom_sf"/>
</dbReference>
<dbReference type="EMBL" id="JACCHT010000001">
    <property type="protein sequence ID" value="NYT27055.1"/>
    <property type="molecule type" value="Genomic_DNA"/>
</dbReference>